<dbReference type="EMBL" id="GEMB01004133">
    <property type="protein sequence ID" value="JAR99129.1"/>
    <property type="molecule type" value="Transcribed_RNA"/>
</dbReference>
<accession>A0A170XRB8</accession>
<organism evidence="2">
    <name type="scientific">Triatoma infestans</name>
    <name type="common">Assassin bug</name>
    <dbReference type="NCBI Taxonomy" id="30076"/>
    <lineage>
        <taxon>Eukaryota</taxon>
        <taxon>Metazoa</taxon>
        <taxon>Ecdysozoa</taxon>
        <taxon>Arthropoda</taxon>
        <taxon>Hexapoda</taxon>
        <taxon>Insecta</taxon>
        <taxon>Pterygota</taxon>
        <taxon>Neoptera</taxon>
        <taxon>Paraneoptera</taxon>
        <taxon>Hemiptera</taxon>
        <taxon>Heteroptera</taxon>
        <taxon>Panheteroptera</taxon>
        <taxon>Cimicomorpha</taxon>
        <taxon>Reduviidae</taxon>
        <taxon>Triatominae</taxon>
        <taxon>Triatoma</taxon>
    </lineage>
</organism>
<keyword evidence="1" id="KW-1133">Transmembrane helix</keyword>
<protein>
    <submittedName>
        <fullName evidence="2">Uncharacterized protein</fullName>
    </submittedName>
</protein>
<evidence type="ECO:0000313" key="2">
    <source>
        <dbReference type="EMBL" id="JAR99129.1"/>
    </source>
</evidence>
<dbReference type="AlphaFoldDB" id="A0A170XRB8"/>
<reference evidence="2" key="1">
    <citation type="submission" date="2016-04" db="EMBL/GenBank/DDBJ databases">
        <authorList>
            <person name="Calderon-Fernandez G.M.Sr."/>
        </authorList>
    </citation>
    <scope>NUCLEOTIDE SEQUENCE</scope>
    <source>
        <strain evidence="2">Int1</strain>
        <tissue evidence="2">Integument</tissue>
    </source>
</reference>
<keyword evidence="1" id="KW-0812">Transmembrane</keyword>
<sequence>MFLSFIFYSVVVLLLLFMFYSVVYFW</sequence>
<evidence type="ECO:0000256" key="1">
    <source>
        <dbReference type="SAM" id="Phobius"/>
    </source>
</evidence>
<name>A0A170XRB8_TRIIF</name>
<proteinExistence type="predicted"/>
<keyword evidence="1" id="KW-0472">Membrane</keyword>
<feature type="transmembrane region" description="Helical" evidence="1">
    <location>
        <begin position="6"/>
        <end position="25"/>
    </location>
</feature>
<reference evidence="2" key="2">
    <citation type="journal article" date="2017" name="J. Med. Entomol.">
        <title>Transcriptome Analysis of the Triatoma infestans (Hemiptera: Reduviidae) Integument.</title>
        <authorList>
            <person name="Calderon-Fernandez G.M."/>
            <person name="Moriconi D.E."/>
            <person name="Dulbecco A.B."/>
            <person name="Juarez M.P."/>
        </authorList>
    </citation>
    <scope>NUCLEOTIDE SEQUENCE</scope>
    <source>
        <strain evidence="2">Int1</strain>
        <tissue evidence="2">Integument</tissue>
    </source>
</reference>